<evidence type="ECO:0000313" key="2">
    <source>
        <dbReference type="EMBL" id="PRP80547.1"/>
    </source>
</evidence>
<name>A0A2P6N9B6_9EUKA</name>
<keyword evidence="3" id="KW-1185">Reference proteome</keyword>
<protein>
    <recommendedName>
        <fullName evidence="1">F-box domain-containing protein</fullName>
    </recommendedName>
</protein>
<comment type="caution">
    <text evidence="2">The sequence shown here is derived from an EMBL/GenBank/DDBJ whole genome shotgun (WGS) entry which is preliminary data.</text>
</comment>
<dbReference type="Proteomes" id="UP000241769">
    <property type="component" value="Unassembled WGS sequence"/>
</dbReference>
<feature type="domain" description="F-box" evidence="1">
    <location>
        <begin position="1"/>
        <end position="53"/>
    </location>
</feature>
<reference evidence="2 3" key="1">
    <citation type="journal article" date="2018" name="Genome Biol. Evol.">
        <title>Multiple Roots of Fruiting Body Formation in Amoebozoa.</title>
        <authorList>
            <person name="Hillmann F."/>
            <person name="Forbes G."/>
            <person name="Novohradska S."/>
            <person name="Ferling I."/>
            <person name="Riege K."/>
            <person name="Groth M."/>
            <person name="Westermann M."/>
            <person name="Marz M."/>
            <person name="Spaller T."/>
            <person name="Winckler T."/>
            <person name="Schaap P."/>
            <person name="Glockner G."/>
        </authorList>
    </citation>
    <scope>NUCLEOTIDE SEQUENCE [LARGE SCALE GENOMIC DNA]</scope>
    <source>
        <strain evidence="2 3">Jena</strain>
    </source>
</reference>
<dbReference type="InterPro" id="IPR052050">
    <property type="entry name" value="SecEffector_AnkRepeat"/>
</dbReference>
<dbReference type="SUPFAM" id="SSF81383">
    <property type="entry name" value="F-box domain"/>
    <property type="match status" value="1"/>
</dbReference>
<dbReference type="PANTHER" id="PTHR46586:SF3">
    <property type="entry name" value="ANKYRIN REPEAT-CONTAINING PROTEIN"/>
    <property type="match status" value="1"/>
</dbReference>
<sequence length="471" mass="54130">MLTDLPLAVFEEVLSYSHWIHRIPLSFVCKSWSDIVTPASSGQRHLHPRWLSIHAAACGIDIMRWLVTEMGVPISLGTFRSAIACNDDRAVRYLHSHFGENVLKKECARLAAHYGHCKWLRRSVAQGHDEEVLQFMEANEWTIHLHSLSAAAAHLGRIDVLETIDERHINNEKVISEADEGRQMEVLRWFHSKGIVYDVCKMGNWAELEDLMWAAEAGYLNEETLLSSIIEGGNVEALKWLVGTQDPQWLLTHATFRLAVKHGRVEMMDYLASIGCNIANAHTEAIRNRQLPALKWLISKDSRMDPRDIWMAAAYNADVPTMEFLDHIYPVRSLASSNIETSQLLHPSYPSPLESLMWLRSRLNGAWECHLDEGHLDMDIIRINKFVWAIRNGMKFDSSLTEYLHKLLEHKTSQLEIDIISSRCDGEEELMEGSLDLTLADELCEWFERRQKTKKRGFLSRIIRAGKKFIR</sequence>
<evidence type="ECO:0000259" key="1">
    <source>
        <dbReference type="PROSITE" id="PS50181"/>
    </source>
</evidence>
<proteinExistence type="predicted"/>
<accession>A0A2P6N9B6</accession>
<dbReference type="InParanoid" id="A0A2P6N9B6"/>
<dbReference type="PROSITE" id="PS50181">
    <property type="entry name" value="FBOX"/>
    <property type="match status" value="1"/>
</dbReference>
<dbReference type="InterPro" id="IPR036047">
    <property type="entry name" value="F-box-like_dom_sf"/>
</dbReference>
<dbReference type="AlphaFoldDB" id="A0A2P6N9B6"/>
<dbReference type="PANTHER" id="PTHR46586">
    <property type="entry name" value="ANKYRIN REPEAT-CONTAINING PROTEIN"/>
    <property type="match status" value="1"/>
</dbReference>
<gene>
    <name evidence="2" type="ORF">PROFUN_11860</name>
</gene>
<evidence type="ECO:0000313" key="3">
    <source>
        <dbReference type="Proteomes" id="UP000241769"/>
    </source>
</evidence>
<dbReference type="InterPro" id="IPR001810">
    <property type="entry name" value="F-box_dom"/>
</dbReference>
<dbReference type="Gene3D" id="1.25.40.20">
    <property type="entry name" value="Ankyrin repeat-containing domain"/>
    <property type="match status" value="1"/>
</dbReference>
<dbReference type="SUPFAM" id="SSF140860">
    <property type="entry name" value="Pseudo ankyrin repeat-like"/>
    <property type="match status" value="1"/>
</dbReference>
<dbReference type="InterPro" id="IPR036770">
    <property type="entry name" value="Ankyrin_rpt-contain_sf"/>
</dbReference>
<dbReference type="EMBL" id="MDYQ01000145">
    <property type="protein sequence ID" value="PRP80547.1"/>
    <property type="molecule type" value="Genomic_DNA"/>
</dbReference>
<organism evidence="2 3">
    <name type="scientific">Planoprotostelium fungivorum</name>
    <dbReference type="NCBI Taxonomy" id="1890364"/>
    <lineage>
        <taxon>Eukaryota</taxon>
        <taxon>Amoebozoa</taxon>
        <taxon>Evosea</taxon>
        <taxon>Variosea</taxon>
        <taxon>Cavosteliida</taxon>
        <taxon>Cavosteliaceae</taxon>
        <taxon>Planoprotostelium</taxon>
    </lineage>
</organism>